<comment type="caution">
    <text evidence="2">The sequence shown here is derived from an EMBL/GenBank/DDBJ whole genome shotgun (WGS) entry which is preliminary data.</text>
</comment>
<name>A0A1M6W653_9FLAO</name>
<protein>
    <recommendedName>
        <fullName evidence="5">Lipoprotein</fullName>
    </recommendedName>
</protein>
<reference evidence="2 3" key="1">
    <citation type="submission" date="2016-11" db="EMBL/GenBank/DDBJ databases">
        <authorList>
            <person name="Varghese N."/>
            <person name="Submissions S."/>
        </authorList>
    </citation>
    <scope>NUCLEOTIDE SEQUENCE [LARGE SCALE GENOMIC DNA]</scope>
    <source>
        <strain evidence="2 3">CGMCC 1.12174</strain>
        <strain evidence="1 4">DSM 26351</strain>
    </source>
</reference>
<dbReference type="AlphaFoldDB" id="A0A1M6W653"/>
<accession>A0A1M6W653</accession>
<dbReference type="PROSITE" id="PS51257">
    <property type="entry name" value="PROKAR_LIPOPROTEIN"/>
    <property type="match status" value="1"/>
</dbReference>
<dbReference type="Proteomes" id="UP000184031">
    <property type="component" value="Unassembled WGS sequence"/>
</dbReference>
<dbReference type="Proteomes" id="UP000198940">
    <property type="component" value="Unassembled WGS sequence"/>
</dbReference>
<evidence type="ECO:0000313" key="2">
    <source>
        <dbReference type="EMBL" id="SHK89128.1"/>
    </source>
</evidence>
<organism evidence="2 3">
    <name type="scientific">Flagellimonas taeanensis</name>
    <dbReference type="NCBI Taxonomy" id="1005926"/>
    <lineage>
        <taxon>Bacteria</taxon>
        <taxon>Pseudomonadati</taxon>
        <taxon>Bacteroidota</taxon>
        <taxon>Flavobacteriia</taxon>
        <taxon>Flavobacteriales</taxon>
        <taxon>Flavobacteriaceae</taxon>
        <taxon>Flagellimonas</taxon>
    </lineage>
</organism>
<evidence type="ECO:0000313" key="1">
    <source>
        <dbReference type="EMBL" id="SFC46012.1"/>
    </source>
</evidence>
<dbReference type="RefSeq" id="WP_072879708.1">
    <property type="nucleotide sequence ID" value="NZ_FOKU01000011.1"/>
</dbReference>
<evidence type="ECO:0000313" key="4">
    <source>
        <dbReference type="Proteomes" id="UP000198940"/>
    </source>
</evidence>
<gene>
    <name evidence="1" type="ORF">SAMN04487891_111135</name>
    <name evidence="2" type="ORF">SAMN05216293_2174</name>
</gene>
<dbReference type="EMBL" id="FOKU01000011">
    <property type="protein sequence ID" value="SFC46012.1"/>
    <property type="molecule type" value="Genomic_DNA"/>
</dbReference>
<keyword evidence="4" id="KW-1185">Reference proteome</keyword>
<sequence length="176" mass="20903">MSKILSIILFGLILLSCKGQSERIENDLYKCLINSLSEGEKIKLTQIFDDYEKHLIEKGILKSSDSKDYYYLYKRIADSEVYDFANEFNFSEKISFLNRKSPEESEVIIGCHRKIFESKKYRESNLYKFTVEIKLQSNHMVTPVVIAKTTIKYMTEEDFELEYNRFNTLMFIENFK</sequence>
<evidence type="ECO:0000313" key="3">
    <source>
        <dbReference type="Proteomes" id="UP000184031"/>
    </source>
</evidence>
<dbReference type="STRING" id="1055723.SAMN05216293_2174"/>
<evidence type="ECO:0008006" key="5">
    <source>
        <dbReference type="Google" id="ProtNLM"/>
    </source>
</evidence>
<proteinExistence type="predicted"/>
<dbReference type="EMBL" id="FRAT01000005">
    <property type="protein sequence ID" value="SHK89128.1"/>
    <property type="molecule type" value="Genomic_DNA"/>
</dbReference>